<accession>A0A8I0MUU2</accession>
<keyword evidence="3" id="KW-1185">Reference proteome</keyword>
<evidence type="ECO:0000313" key="3">
    <source>
        <dbReference type="Proteomes" id="UP000660708"/>
    </source>
</evidence>
<organism evidence="2 3">
    <name type="scientific">Pseudoalteromonas peptidolytica F12-50-A1</name>
    <dbReference type="NCBI Taxonomy" id="1315280"/>
    <lineage>
        <taxon>Bacteria</taxon>
        <taxon>Pseudomonadati</taxon>
        <taxon>Pseudomonadota</taxon>
        <taxon>Gammaproteobacteria</taxon>
        <taxon>Alteromonadales</taxon>
        <taxon>Pseudoalteromonadaceae</taxon>
        <taxon>Pseudoalteromonas</taxon>
    </lineage>
</organism>
<evidence type="ECO:0000313" key="2">
    <source>
        <dbReference type="EMBL" id="MBE0345878.1"/>
    </source>
</evidence>
<protein>
    <submittedName>
        <fullName evidence="2">Uncharacterized protein</fullName>
    </submittedName>
</protein>
<evidence type="ECO:0000256" key="1">
    <source>
        <dbReference type="SAM" id="MobiDB-lite"/>
    </source>
</evidence>
<feature type="compositionally biased region" description="Polar residues" evidence="1">
    <location>
        <begin position="1"/>
        <end position="17"/>
    </location>
</feature>
<comment type="caution">
    <text evidence="2">The sequence shown here is derived from an EMBL/GenBank/DDBJ whole genome shotgun (WGS) entry which is preliminary data.</text>
</comment>
<dbReference type="AlphaFoldDB" id="A0A8I0MUU2"/>
<sequence>MNITQTMQTQAATLNQSAHRKQHSAQSDFATALSVAHADSESNEGKAATSSNSYYTMMTNEGKTALNLDNHFKAAANVPGSTALTKAVLILPTKQNVDNLSAYSEMKVKALLAEHDIPFPPKSITFDDEGKLILPKDYKYKDELIAAFEAKPEVLNAVRATIGIASQYQGFMESQPFSDEMAMAKDEQARKAILKKYSYLFDENRQRPQTLLSFLEDGRMSVVSG</sequence>
<dbReference type="RefSeq" id="WP_147389322.1">
    <property type="nucleotide sequence ID" value="NZ_AQHF01000020.1"/>
</dbReference>
<proteinExistence type="predicted"/>
<dbReference type="Proteomes" id="UP000660708">
    <property type="component" value="Unassembled WGS sequence"/>
</dbReference>
<dbReference type="EMBL" id="AQHF01000020">
    <property type="protein sequence ID" value="MBE0345878.1"/>
    <property type="molecule type" value="Genomic_DNA"/>
</dbReference>
<reference evidence="2 3" key="1">
    <citation type="submission" date="2015-06" db="EMBL/GenBank/DDBJ databases">
        <title>Genome sequence of Pseudoalteromonas peptidolytica.</title>
        <authorList>
            <person name="Xie B.-B."/>
            <person name="Rong J.-C."/>
            <person name="Qin Q.-L."/>
            <person name="Zhang Y.-Z."/>
        </authorList>
    </citation>
    <scope>NUCLEOTIDE SEQUENCE [LARGE SCALE GENOMIC DNA]</scope>
    <source>
        <strain evidence="2 3">F12-50-A1</strain>
    </source>
</reference>
<gene>
    <name evidence="2" type="ORF">PPEP_a0850</name>
</gene>
<name>A0A8I0MUU2_9GAMM</name>
<feature type="region of interest" description="Disordered" evidence="1">
    <location>
        <begin position="1"/>
        <end position="50"/>
    </location>
</feature>